<evidence type="ECO:0000256" key="8">
    <source>
        <dbReference type="ARBA" id="ARBA00023012"/>
    </source>
</evidence>
<keyword evidence="9" id="KW-0472">Membrane</keyword>
<feature type="transmembrane region" description="Helical" evidence="9">
    <location>
        <begin position="201"/>
        <end position="220"/>
    </location>
</feature>
<keyword evidence="6" id="KW-0418">Kinase</keyword>
<feature type="transmembrane region" description="Helical" evidence="9">
    <location>
        <begin position="111"/>
        <end position="135"/>
    </location>
</feature>
<dbReference type="GO" id="GO:0016020">
    <property type="term" value="C:membrane"/>
    <property type="evidence" value="ECO:0007669"/>
    <property type="project" value="InterPro"/>
</dbReference>
<feature type="transmembrane region" description="Helical" evidence="9">
    <location>
        <begin position="31"/>
        <end position="50"/>
    </location>
</feature>
<dbReference type="GO" id="GO:0005524">
    <property type="term" value="F:ATP binding"/>
    <property type="evidence" value="ECO:0007669"/>
    <property type="project" value="UniProtKB-KW"/>
</dbReference>
<sequence length="602" mass="63347">MSVPGVLAPYARTRAWPTVWRVDRQGKRAPSLRWGAAAAAAVASGAAGSWAYAQAGGSGADIARDLAVGWAYAGAGLVAWWRRPGNRTGLLMVAEGVTWFLGNLQGTSVPALFAVGAWWEALNMAVLVHLVLAFPEGRVASAFARRLVVFSYGLVAVGGLLRTLAFDPGISTDATYLACHGCGPNPLLVPGAAHLFDAVDAGYRAIGWAITLVMLAAIVRRWRHASVARRRALLPAWIAVAIATSFLLWDLIHYALPALSGPAESVVLLLSDLAQAAVPLAFLAGLLRMQLQRAEVGGLVIEVGADPDPGRLREALARVLGDPGLRLGLWQEEQGRYADAESLPVRATGSGSTRVDSSRGTPLALLVHDPVLAEDPELLQAVGAALRLALENLWLRNRAKEVTSRIVQAAEAERGRLERDLHDGAQARLVFALMSLRRVDQGLVGHPDLSLRRSVAEVESSLKLALEELRGIAHGIHPAVLTREGLGPALAALAQQAALPVVVAADPRRYDPVVESTAYFTVCEALANAAKHARARAVSVSARHSEGTLVVETVDDGIGGADSGRGSGLRGLADRIAAVDGVLHVHSPAGGGTRIRAELPCG</sequence>
<dbReference type="EC" id="2.7.13.3" evidence="2"/>
<feature type="transmembrane region" description="Helical" evidence="9">
    <location>
        <begin position="266"/>
        <end position="287"/>
    </location>
</feature>
<evidence type="ECO:0000256" key="6">
    <source>
        <dbReference type="ARBA" id="ARBA00022777"/>
    </source>
</evidence>
<keyword evidence="9" id="KW-0812">Transmembrane</keyword>
<evidence type="ECO:0000259" key="11">
    <source>
        <dbReference type="Pfam" id="PF07730"/>
    </source>
</evidence>
<dbReference type="InterPro" id="IPR036890">
    <property type="entry name" value="HATPase_C_sf"/>
</dbReference>
<dbReference type="PANTHER" id="PTHR24421:SF10">
    <property type="entry name" value="NITRATE_NITRITE SENSOR PROTEIN NARQ"/>
    <property type="match status" value="1"/>
</dbReference>
<accession>A0A939JFD6</accession>
<dbReference type="EMBL" id="JAFLRJ010000179">
    <property type="protein sequence ID" value="MBO0514021.1"/>
    <property type="molecule type" value="Genomic_DNA"/>
</dbReference>
<dbReference type="CDD" id="cd16917">
    <property type="entry name" value="HATPase_UhpB-NarQ-NarX-like"/>
    <property type="match status" value="1"/>
</dbReference>
<evidence type="ECO:0000256" key="5">
    <source>
        <dbReference type="ARBA" id="ARBA00022741"/>
    </source>
</evidence>
<keyword evidence="9" id="KW-1133">Transmembrane helix</keyword>
<keyword evidence="4" id="KW-0808">Transferase</keyword>
<dbReference type="InterPro" id="IPR011712">
    <property type="entry name" value="Sig_transdc_His_kin_sub3_dim/P"/>
</dbReference>
<dbReference type="Gene3D" id="1.20.5.1930">
    <property type="match status" value="1"/>
</dbReference>
<evidence type="ECO:0000313" key="12">
    <source>
        <dbReference type="EMBL" id="MBO0514021.1"/>
    </source>
</evidence>
<dbReference type="InterPro" id="IPR003594">
    <property type="entry name" value="HATPase_dom"/>
</dbReference>
<dbReference type="Pfam" id="PF02518">
    <property type="entry name" value="HATPase_c"/>
    <property type="match status" value="1"/>
</dbReference>
<comment type="caution">
    <text evidence="12">The sequence shown here is derived from an EMBL/GenBank/DDBJ whole genome shotgun (WGS) entry which is preliminary data.</text>
</comment>
<keyword evidence="13" id="KW-1185">Reference proteome</keyword>
<evidence type="ECO:0000256" key="4">
    <source>
        <dbReference type="ARBA" id="ARBA00022679"/>
    </source>
</evidence>
<dbReference type="Pfam" id="PF07730">
    <property type="entry name" value="HisKA_3"/>
    <property type="match status" value="1"/>
</dbReference>
<name>A0A939JFD6_9ACTN</name>
<gene>
    <name evidence="12" type="ORF">J0695_19775</name>
</gene>
<evidence type="ECO:0000256" key="2">
    <source>
        <dbReference type="ARBA" id="ARBA00012438"/>
    </source>
</evidence>
<feature type="transmembrane region" description="Helical" evidence="9">
    <location>
        <begin position="232"/>
        <end position="254"/>
    </location>
</feature>
<keyword evidence="8" id="KW-0902">Two-component regulatory system</keyword>
<keyword evidence="3" id="KW-0597">Phosphoprotein</keyword>
<dbReference type="SUPFAM" id="SSF55874">
    <property type="entry name" value="ATPase domain of HSP90 chaperone/DNA topoisomerase II/histidine kinase"/>
    <property type="match status" value="1"/>
</dbReference>
<evidence type="ECO:0000313" key="13">
    <source>
        <dbReference type="Proteomes" id="UP000664167"/>
    </source>
</evidence>
<dbReference type="Proteomes" id="UP000664167">
    <property type="component" value="Unassembled WGS sequence"/>
</dbReference>
<dbReference type="GO" id="GO:0046983">
    <property type="term" value="F:protein dimerization activity"/>
    <property type="evidence" value="ECO:0007669"/>
    <property type="project" value="InterPro"/>
</dbReference>
<feature type="transmembrane region" description="Helical" evidence="9">
    <location>
        <begin position="147"/>
        <end position="166"/>
    </location>
</feature>
<feature type="domain" description="Signal transduction histidine kinase subgroup 3 dimerisation and phosphoacceptor" evidence="11">
    <location>
        <begin position="413"/>
        <end position="481"/>
    </location>
</feature>
<feature type="domain" description="Histidine kinase/HSP90-like ATPase" evidence="10">
    <location>
        <begin position="521"/>
        <end position="600"/>
    </location>
</feature>
<proteinExistence type="predicted"/>
<keyword evidence="5" id="KW-0547">Nucleotide-binding</keyword>
<dbReference type="GO" id="GO:0000155">
    <property type="term" value="F:phosphorelay sensor kinase activity"/>
    <property type="evidence" value="ECO:0007669"/>
    <property type="project" value="InterPro"/>
</dbReference>
<dbReference type="Gene3D" id="3.30.565.10">
    <property type="entry name" value="Histidine kinase-like ATPase, C-terminal domain"/>
    <property type="match status" value="1"/>
</dbReference>
<protein>
    <recommendedName>
        <fullName evidence="2">histidine kinase</fullName>
        <ecNumber evidence="2">2.7.13.3</ecNumber>
    </recommendedName>
</protein>
<dbReference type="InterPro" id="IPR050482">
    <property type="entry name" value="Sensor_HK_TwoCompSys"/>
</dbReference>
<organism evidence="12 13">
    <name type="scientific">Streptomyces beijiangensis</name>
    <dbReference type="NCBI Taxonomy" id="163361"/>
    <lineage>
        <taxon>Bacteria</taxon>
        <taxon>Bacillati</taxon>
        <taxon>Actinomycetota</taxon>
        <taxon>Actinomycetes</taxon>
        <taxon>Kitasatosporales</taxon>
        <taxon>Streptomycetaceae</taxon>
        <taxon>Streptomyces</taxon>
    </lineage>
</organism>
<comment type="catalytic activity">
    <reaction evidence="1">
        <text>ATP + protein L-histidine = ADP + protein N-phospho-L-histidine.</text>
        <dbReference type="EC" id="2.7.13.3"/>
    </reaction>
</comment>
<evidence type="ECO:0000256" key="9">
    <source>
        <dbReference type="SAM" id="Phobius"/>
    </source>
</evidence>
<evidence type="ECO:0000256" key="1">
    <source>
        <dbReference type="ARBA" id="ARBA00000085"/>
    </source>
</evidence>
<evidence type="ECO:0000256" key="3">
    <source>
        <dbReference type="ARBA" id="ARBA00022553"/>
    </source>
</evidence>
<dbReference type="AlphaFoldDB" id="A0A939JFD6"/>
<reference evidence="12" key="1">
    <citation type="submission" date="2021-03" db="EMBL/GenBank/DDBJ databases">
        <title>Streptomyces poriferae sp. nov., a novel marine sponge-derived Actinobacteria species with anti-MRSA activity.</title>
        <authorList>
            <person name="Sandoval-Powers M."/>
            <person name="Kralova S."/>
            <person name="Nguyen G.-S."/>
            <person name="Fawwal D."/>
            <person name="Degnes K."/>
            <person name="Klinkenberg G."/>
            <person name="Sletta H."/>
            <person name="Wentzel A."/>
            <person name="Liles M.R."/>
        </authorList>
    </citation>
    <scope>NUCLEOTIDE SEQUENCE</scope>
    <source>
        <strain evidence="12">DSM 41794</strain>
    </source>
</reference>
<dbReference type="PANTHER" id="PTHR24421">
    <property type="entry name" value="NITRATE/NITRITE SENSOR PROTEIN NARX-RELATED"/>
    <property type="match status" value="1"/>
</dbReference>
<evidence type="ECO:0000259" key="10">
    <source>
        <dbReference type="Pfam" id="PF02518"/>
    </source>
</evidence>
<keyword evidence="7" id="KW-0067">ATP-binding</keyword>
<feature type="transmembrane region" description="Helical" evidence="9">
    <location>
        <begin position="62"/>
        <end position="81"/>
    </location>
</feature>
<evidence type="ECO:0000256" key="7">
    <source>
        <dbReference type="ARBA" id="ARBA00022840"/>
    </source>
</evidence>